<feature type="non-terminal residue" evidence="2">
    <location>
        <position position="1"/>
    </location>
</feature>
<evidence type="ECO:0000256" key="1">
    <source>
        <dbReference type="SAM" id="Phobius"/>
    </source>
</evidence>
<dbReference type="AlphaFoldDB" id="A0A0G4LQK4"/>
<keyword evidence="1" id="KW-0472">Membrane</keyword>
<reference evidence="3" key="1">
    <citation type="submission" date="2015-05" db="EMBL/GenBank/DDBJ databases">
        <authorList>
            <person name="Fogelqvist Johan"/>
        </authorList>
    </citation>
    <scope>NUCLEOTIDE SEQUENCE [LARGE SCALE GENOMIC DNA]</scope>
</reference>
<organism evidence="2 3">
    <name type="scientific">Verticillium longisporum</name>
    <name type="common">Verticillium dahliae var. longisporum</name>
    <dbReference type="NCBI Taxonomy" id="100787"/>
    <lineage>
        <taxon>Eukaryota</taxon>
        <taxon>Fungi</taxon>
        <taxon>Dikarya</taxon>
        <taxon>Ascomycota</taxon>
        <taxon>Pezizomycotina</taxon>
        <taxon>Sordariomycetes</taxon>
        <taxon>Hypocreomycetidae</taxon>
        <taxon>Glomerellales</taxon>
        <taxon>Plectosphaerellaceae</taxon>
        <taxon>Verticillium</taxon>
    </lineage>
</organism>
<name>A0A0G4LQK4_VERLO</name>
<evidence type="ECO:0000313" key="3">
    <source>
        <dbReference type="Proteomes" id="UP000045706"/>
    </source>
</evidence>
<feature type="non-terminal residue" evidence="2">
    <location>
        <position position="321"/>
    </location>
</feature>
<keyword evidence="1" id="KW-0812">Transmembrane</keyword>
<dbReference type="EMBL" id="CVQI01015558">
    <property type="protein sequence ID" value="CRK23990.1"/>
    <property type="molecule type" value="Genomic_DNA"/>
</dbReference>
<keyword evidence="1" id="KW-1133">Transmembrane helix</keyword>
<sequence length="321" mass="35932">HSSSRVRLTLIQHANNQLCRWIRFPQRRPSYYHMYGTLSMLNSSSQYQSQRRRRSEDPRRFQSCSTRLLQGRHMVSSLCAQRRGGRRHLPLDCKLPRIGLPILLLLARSRLPRRVRDRWHHRYGRQLSQRDGVFTSTRFQYQEGGPTSFPTANFPLNALTSVLAPAETAVAYSPRTIIFLSGFSANLAHGCYSYFPVIELAGRTGCLCRLTNATHETATRTFDCFGETTTQTEDVLAAVTSETIGREPFTFTADEWEFAMEGDRNPYPTDEPLQGMALAPFILMVNGGGDGGAERYPWAAVGAIAAVWAVGVVAGSGLLVI</sequence>
<protein>
    <submittedName>
        <fullName evidence="2">Uncharacterized protein</fullName>
    </submittedName>
</protein>
<gene>
    <name evidence="2" type="ORF">BN1723_013152</name>
</gene>
<feature type="transmembrane region" description="Helical" evidence="1">
    <location>
        <begin position="296"/>
        <end position="320"/>
    </location>
</feature>
<proteinExistence type="predicted"/>
<dbReference type="Proteomes" id="UP000045706">
    <property type="component" value="Unassembled WGS sequence"/>
</dbReference>
<accession>A0A0G4LQK4</accession>
<evidence type="ECO:0000313" key="2">
    <source>
        <dbReference type="EMBL" id="CRK23990.1"/>
    </source>
</evidence>